<reference evidence="2 3" key="1">
    <citation type="submission" date="2009-12" db="EMBL/GenBank/DDBJ databases">
        <title>Genome Sequence of Prevotella buccalis ATCC 35310.</title>
        <authorList>
            <person name="Durkin A.S."/>
            <person name="Madupu R."/>
            <person name="Torralba M."/>
            <person name="Methe B."/>
            <person name="Sutton G."/>
            <person name="Strausberg R.L."/>
            <person name="Nelson K.E."/>
        </authorList>
    </citation>
    <scope>NUCLEOTIDE SEQUENCE [LARGE SCALE GENOMIC DNA]</scope>
    <source>
        <strain evidence="2 3">ATCC 35310</strain>
    </source>
</reference>
<dbReference type="Proteomes" id="UP000005283">
    <property type="component" value="Unassembled WGS sequence"/>
</dbReference>
<sequence>MKQKNLTESEYRQRIKELEEALEYERLRNYAYEKLIKITEKEEGITILKKGDKPNTK</sequence>
<accession>D1W334</accession>
<proteinExistence type="predicted"/>
<dbReference type="AlphaFoldDB" id="D1W334"/>
<name>D1W334_9BACT</name>
<dbReference type="EMBL" id="ADEG01000016">
    <property type="protein sequence ID" value="EFA92991.1"/>
    <property type="molecule type" value="Genomic_DNA"/>
</dbReference>
<evidence type="ECO:0000313" key="3">
    <source>
        <dbReference type="Proteomes" id="UP000005283"/>
    </source>
</evidence>
<keyword evidence="1" id="KW-0175">Coiled coil</keyword>
<dbReference type="STRING" id="679190.HMPREF0650_1025"/>
<gene>
    <name evidence="2" type="ORF">HMPREF0650_1025</name>
</gene>
<protein>
    <submittedName>
        <fullName evidence="2">Uncharacterized protein</fullName>
    </submittedName>
</protein>
<evidence type="ECO:0000256" key="1">
    <source>
        <dbReference type="SAM" id="Coils"/>
    </source>
</evidence>
<organism evidence="2 3">
    <name type="scientific">Hoylesella buccalis ATCC 35310</name>
    <dbReference type="NCBI Taxonomy" id="679190"/>
    <lineage>
        <taxon>Bacteria</taxon>
        <taxon>Pseudomonadati</taxon>
        <taxon>Bacteroidota</taxon>
        <taxon>Bacteroidia</taxon>
        <taxon>Bacteroidales</taxon>
        <taxon>Prevotellaceae</taxon>
        <taxon>Hoylesella</taxon>
    </lineage>
</organism>
<feature type="coiled-coil region" evidence="1">
    <location>
        <begin position="1"/>
        <end position="28"/>
    </location>
</feature>
<dbReference type="RefSeq" id="WP_004347690.1">
    <property type="nucleotide sequence ID" value="NZ_ADEG01000016.1"/>
</dbReference>
<evidence type="ECO:0000313" key="2">
    <source>
        <dbReference type="EMBL" id="EFA92991.1"/>
    </source>
</evidence>
<keyword evidence="3" id="KW-1185">Reference proteome</keyword>
<comment type="caution">
    <text evidence="2">The sequence shown here is derived from an EMBL/GenBank/DDBJ whole genome shotgun (WGS) entry which is preliminary data.</text>
</comment>